<proteinExistence type="predicted"/>
<dbReference type="Pfam" id="PF10620">
    <property type="entry name" value="MdcG"/>
    <property type="match status" value="1"/>
</dbReference>
<dbReference type="EMBL" id="CP104778">
    <property type="protein sequence ID" value="WPC22565.1"/>
    <property type="molecule type" value="Genomic_DNA"/>
</dbReference>
<keyword evidence="1" id="KW-0808">Transferase</keyword>
<evidence type="ECO:0000313" key="6">
    <source>
        <dbReference type="Proteomes" id="UP001302696"/>
    </source>
</evidence>
<feature type="domain" description="Phosphoribosyl-dephospho-CoA transferase MdcG C-terminal" evidence="3">
    <location>
        <begin position="93"/>
        <end position="204"/>
    </location>
</feature>
<dbReference type="Pfam" id="PF20866">
    <property type="entry name" value="MdcG_N"/>
    <property type="match status" value="1"/>
</dbReference>
<dbReference type="InterPro" id="IPR048903">
    <property type="entry name" value="MdcG_N"/>
</dbReference>
<reference evidence="6" key="1">
    <citation type="submission" date="2024-06" db="EMBL/GenBank/DDBJ databases">
        <authorList>
            <person name="Chang H.C."/>
            <person name="Mun S.Y."/>
        </authorList>
    </citation>
    <scope>NUCLEOTIDE SEQUENCE [LARGE SCALE GENOMIC DNA]</scope>
    <source>
        <strain evidence="6">KT1</strain>
    </source>
</reference>
<organism evidence="5 6">
    <name type="scientific">Pediococcus inopinatus</name>
    <dbReference type="NCBI Taxonomy" id="114090"/>
    <lineage>
        <taxon>Bacteria</taxon>
        <taxon>Bacillati</taxon>
        <taxon>Bacillota</taxon>
        <taxon>Bacilli</taxon>
        <taxon>Lactobacillales</taxon>
        <taxon>Lactobacillaceae</taxon>
        <taxon>Pediococcus</taxon>
    </lineage>
</organism>
<dbReference type="InterPro" id="IPR017557">
    <property type="entry name" value="Holo-ACP_synthase"/>
</dbReference>
<dbReference type="RefSeq" id="WP_057772927.1">
    <property type="nucleotide sequence ID" value="NZ_BBIM01000028.1"/>
</dbReference>
<evidence type="ECO:0000256" key="2">
    <source>
        <dbReference type="ARBA" id="ARBA00022695"/>
    </source>
</evidence>
<keyword evidence="6" id="KW-1185">Reference proteome</keyword>
<evidence type="ECO:0000259" key="3">
    <source>
        <dbReference type="Pfam" id="PF10620"/>
    </source>
</evidence>
<feature type="domain" description="Phosphoribosyl-dephospho-CoA transferase MdcG N-terminal" evidence="4">
    <location>
        <begin position="5"/>
        <end position="77"/>
    </location>
</feature>
<name>A0ABZ0Q6F6_9LACO</name>
<gene>
    <name evidence="5" type="ORF">N6G96_05090</name>
</gene>
<protein>
    <submittedName>
        <fullName evidence="5">Malonate decarboxylase holo-ACP synthase</fullName>
    </submittedName>
</protein>
<evidence type="ECO:0000313" key="5">
    <source>
        <dbReference type="EMBL" id="WPC22565.1"/>
    </source>
</evidence>
<dbReference type="NCBIfam" id="NF002332">
    <property type="entry name" value="PRK01293.1"/>
    <property type="match status" value="1"/>
</dbReference>
<evidence type="ECO:0000259" key="4">
    <source>
        <dbReference type="Pfam" id="PF20866"/>
    </source>
</evidence>
<dbReference type="InterPro" id="IPR049180">
    <property type="entry name" value="MdcG_C"/>
</dbReference>
<evidence type="ECO:0000256" key="1">
    <source>
        <dbReference type="ARBA" id="ARBA00022679"/>
    </source>
</evidence>
<keyword evidence="2" id="KW-0548">Nucleotidyltransferase</keyword>
<dbReference type="Proteomes" id="UP001302696">
    <property type="component" value="Chromosome"/>
</dbReference>
<sequence length="211" mass="23780">MNFYPHDLVKLNIVKILKQNPTFPEWVSQSLLSAPWVVVRRGEQKVGMIPVGVRGKTRSQRQALTVSEQAVITKVSPYELVHKKAWVSVDTSRKALPVFQALEAIVPIMREFEWGIGGSAGYELASGRSMANVHSDLDIIVQKFPKISDKEALKLLAELNQYGVHIDLQVVEEQNGFSLEEYANNRSQTILMKTDQGPRLVTDPWKVVTEK</sequence>
<dbReference type="NCBIfam" id="TIGR03135">
    <property type="entry name" value="malonate_mdcG"/>
    <property type="match status" value="1"/>
</dbReference>
<accession>A0ABZ0Q6F6</accession>